<organism evidence="1 2">
    <name type="scientific">Pseudaquabacterium terrae</name>
    <dbReference type="NCBI Taxonomy" id="2732868"/>
    <lineage>
        <taxon>Bacteria</taxon>
        <taxon>Pseudomonadati</taxon>
        <taxon>Pseudomonadota</taxon>
        <taxon>Betaproteobacteria</taxon>
        <taxon>Burkholderiales</taxon>
        <taxon>Sphaerotilaceae</taxon>
        <taxon>Pseudaquabacterium</taxon>
    </lineage>
</organism>
<sequence>MDSERSAITSEELKHFLSGYARYEALGPLVELVGGVAGTPCPWREAAAQEIARRVATLTRGFSLPLLVDLVTGAVDPREAARSLHGNRDG</sequence>
<dbReference type="EMBL" id="JABRWJ010000011">
    <property type="protein sequence ID" value="NRF71421.1"/>
    <property type="molecule type" value="Genomic_DNA"/>
</dbReference>
<evidence type="ECO:0000313" key="2">
    <source>
        <dbReference type="Proteomes" id="UP000737171"/>
    </source>
</evidence>
<accession>A0ABX2ES18</accession>
<keyword evidence="2" id="KW-1185">Reference proteome</keyword>
<comment type="caution">
    <text evidence="1">The sequence shown here is derived from an EMBL/GenBank/DDBJ whole genome shotgun (WGS) entry which is preliminary data.</text>
</comment>
<protein>
    <submittedName>
        <fullName evidence="1">Uncharacterized protein</fullName>
    </submittedName>
</protein>
<dbReference type="RefSeq" id="WP_173132524.1">
    <property type="nucleotide sequence ID" value="NZ_JABRWJ010000011.1"/>
</dbReference>
<dbReference type="Proteomes" id="UP000737171">
    <property type="component" value="Unassembled WGS sequence"/>
</dbReference>
<reference evidence="1 2" key="1">
    <citation type="submission" date="2020-05" db="EMBL/GenBank/DDBJ databases">
        <title>Aquincola sp. isolate from soil.</title>
        <authorList>
            <person name="Han J."/>
            <person name="Kim D.-U."/>
        </authorList>
    </citation>
    <scope>NUCLEOTIDE SEQUENCE [LARGE SCALE GENOMIC DNA]</scope>
    <source>
        <strain evidence="1 2">S2</strain>
    </source>
</reference>
<proteinExistence type="predicted"/>
<evidence type="ECO:0000313" key="1">
    <source>
        <dbReference type="EMBL" id="NRF71421.1"/>
    </source>
</evidence>
<name>A0ABX2ES18_9BURK</name>
<gene>
    <name evidence="1" type="ORF">HLB44_30990</name>
</gene>